<proteinExistence type="predicted"/>
<feature type="region of interest" description="Disordered" evidence="1">
    <location>
        <begin position="164"/>
        <end position="185"/>
    </location>
</feature>
<dbReference type="EMBL" id="RCHS01000482">
    <property type="protein sequence ID" value="RMX58625.1"/>
    <property type="molecule type" value="Genomic_DNA"/>
</dbReference>
<feature type="region of interest" description="Disordered" evidence="1">
    <location>
        <begin position="113"/>
        <end position="133"/>
    </location>
</feature>
<feature type="compositionally biased region" description="Polar residues" evidence="1">
    <location>
        <begin position="174"/>
        <end position="185"/>
    </location>
</feature>
<dbReference type="AlphaFoldDB" id="A0A3M6UY77"/>
<comment type="caution">
    <text evidence="2">The sequence shown here is derived from an EMBL/GenBank/DDBJ whole genome shotgun (WGS) entry which is preliminary data.</text>
</comment>
<organism evidence="2 3">
    <name type="scientific">Pocillopora damicornis</name>
    <name type="common">Cauliflower coral</name>
    <name type="synonym">Millepora damicornis</name>
    <dbReference type="NCBI Taxonomy" id="46731"/>
    <lineage>
        <taxon>Eukaryota</taxon>
        <taxon>Metazoa</taxon>
        <taxon>Cnidaria</taxon>
        <taxon>Anthozoa</taxon>
        <taxon>Hexacorallia</taxon>
        <taxon>Scleractinia</taxon>
        <taxon>Astrocoeniina</taxon>
        <taxon>Pocilloporidae</taxon>
        <taxon>Pocillopora</taxon>
    </lineage>
</organism>
<sequence length="219" mass="24854">TSHVVLPSAPRKDEVRSKHSRIEIPTERLGSATIAKVSSGFDCKRVEDNLAMSVQQCLACNAVVPKSSKSCQCGHVFEDVKQIAGKRFSEYRAELYWRLESKRMKALSKENTPLNEVTPTDENNNVNKDVKDNNNNEQKIAEPIVRLSAVPKKRILQRRVKGLCPTNRGLHKPSNMNYQRVQPTNDKSVSPEVLYRLSKALEEINKKILTQNMVWKSLV</sequence>
<protein>
    <submittedName>
        <fullName evidence="2">Uncharacterized protein</fullName>
    </submittedName>
</protein>
<dbReference type="Proteomes" id="UP000275408">
    <property type="component" value="Unassembled WGS sequence"/>
</dbReference>
<dbReference type="OrthoDB" id="5975782at2759"/>
<evidence type="ECO:0000313" key="2">
    <source>
        <dbReference type="EMBL" id="RMX58625.1"/>
    </source>
</evidence>
<gene>
    <name evidence="2" type="ORF">pdam_00006455</name>
</gene>
<feature type="compositionally biased region" description="Polar residues" evidence="1">
    <location>
        <begin position="113"/>
        <end position="122"/>
    </location>
</feature>
<evidence type="ECO:0000313" key="3">
    <source>
        <dbReference type="Proteomes" id="UP000275408"/>
    </source>
</evidence>
<accession>A0A3M6UY77</accession>
<evidence type="ECO:0000256" key="1">
    <source>
        <dbReference type="SAM" id="MobiDB-lite"/>
    </source>
</evidence>
<reference evidence="2 3" key="1">
    <citation type="journal article" date="2018" name="Sci. Rep.">
        <title>Comparative analysis of the Pocillopora damicornis genome highlights role of immune system in coral evolution.</title>
        <authorList>
            <person name="Cunning R."/>
            <person name="Bay R.A."/>
            <person name="Gillette P."/>
            <person name="Baker A.C."/>
            <person name="Traylor-Knowles N."/>
        </authorList>
    </citation>
    <scope>NUCLEOTIDE SEQUENCE [LARGE SCALE GENOMIC DNA]</scope>
    <source>
        <strain evidence="2">RSMAS</strain>
        <tissue evidence="2">Whole animal</tissue>
    </source>
</reference>
<feature type="non-terminal residue" evidence="2">
    <location>
        <position position="1"/>
    </location>
</feature>
<keyword evidence="3" id="KW-1185">Reference proteome</keyword>
<name>A0A3M6UY77_POCDA</name>